<dbReference type="InterPro" id="IPR030987">
    <property type="entry name" value="AbiV"/>
</dbReference>
<dbReference type="KEGG" id="pman:OU5_5027"/>
<evidence type="ECO:0000313" key="2">
    <source>
        <dbReference type="Proteomes" id="UP000026913"/>
    </source>
</evidence>
<organism evidence="1 2">
    <name type="scientific">Pseudomonas mandelii JR-1</name>
    <dbReference type="NCBI Taxonomy" id="1147786"/>
    <lineage>
        <taxon>Bacteria</taxon>
        <taxon>Pseudomonadati</taxon>
        <taxon>Pseudomonadota</taxon>
        <taxon>Gammaproteobacteria</taxon>
        <taxon>Pseudomonadales</taxon>
        <taxon>Pseudomonadaceae</taxon>
        <taxon>Pseudomonas</taxon>
    </lineage>
</organism>
<dbReference type="AlphaFoldDB" id="A0A024EHM0"/>
<gene>
    <name evidence="1" type="ORF">OU5_5027</name>
</gene>
<dbReference type="EMBL" id="CP005960">
    <property type="protein sequence ID" value="AHZ72106.1"/>
    <property type="molecule type" value="Genomic_DNA"/>
</dbReference>
<protein>
    <submittedName>
        <fullName evidence="1">Uncharacterized protein</fullName>
    </submittedName>
</protein>
<dbReference type="NCBIfam" id="TIGR04498">
    <property type="entry name" value="AbiV_defense"/>
    <property type="match status" value="1"/>
</dbReference>
<dbReference type="Pfam" id="PF18728">
    <property type="entry name" value="HEPN_AbiV"/>
    <property type="match status" value="1"/>
</dbReference>
<reference evidence="1 2" key="1">
    <citation type="journal article" date="2012" name="J. Bacteriol.">
        <title>Genome sequence of cold-adapted Pseudomonas mandelii strain JR-1.</title>
        <authorList>
            <person name="Jang S.H."/>
            <person name="Kim J."/>
            <person name="Kim J."/>
            <person name="Hong S."/>
            <person name="Lee C."/>
        </authorList>
    </citation>
    <scope>NUCLEOTIDE SEQUENCE [LARGE SCALE GENOMIC DNA]</scope>
    <source>
        <strain evidence="1 2">JR-1</strain>
    </source>
</reference>
<evidence type="ECO:0000313" key="1">
    <source>
        <dbReference type="EMBL" id="AHZ72106.1"/>
    </source>
</evidence>
<accession>A0A024EHM0</accession>
<sequence length="126" mass="14311">MLAEKNNDLPAAVSAFKAVQEEFHQESNRLKNSSLYVDFDGGFTSPQDVISKADYEKIRDQNAEFMGLNNLKVQMLSRWKNNLASAAGEVQQLYALLEEERHSENPLAEVLNALREKLKGRHTSWS</sequence>
<dbReference type="Proteomes" id="UP000026913">
    <property type="component" value="Chromosome"/>
</dbReference>
<dbReference type="HOGENOM" id="CLU_1979628_0_0_6"/>
<name>A0A024EHM0_9PSED</name>
<proteinExistence type="predicted"/>